<dbReference type="RefSeq" id="WP_094797025.1">
    <property type="nucleotide sequence ID" value="NZ_NEVK01000006.1"/>
</dbReference>
<dbReference type="SMART" id="SM00822">
    <property type="entry name" value="PKS_KR"/>
    <property type="match status" value="1"/>
</dbReference>
<dbReference type="NCBIfam" id="NF005437">
    <property type="entry name" value="PRK07024.1"/>
    <property type="match status" value="1"/>
</dbReference>
<evidence type="ECO:0000313" key="5">
    <source>
        <dbReference type="EMBL" id="OZI18031.1"/>
    </source>
</evidence>
<name>A0A261QZ87_9BORD</name>
<gene>
    <name evidence="5" type="ORF">CAL19_13210</name>
</gene>
<proteinExistence type="inferred from homology"/>
<organism evidence="5 6">
    <name type="scientific">Bordetella genomosp. 7</name>
    <dbReference type="NCBI Taxonomy" id="1416805"/>
    <lineage>
        <taxon>Bacteria</taxon>
        <taxon>Pseudomonadati</taxon>
        <taxon>Pseudomonadota</taxon>
        <taxon>Betaproteobacteria</taxon>
        <taxon>Burkholderiales</taxon>
        <taxon>Alcaligenaceae</taxon>
        <taxon>Bordetella</taxon>
    </lineage>
</organism>
<dbReference type="InterPro" id="IPR002347">
    <property type="entry name" value="SDR_fam"/>
</dbReference>
<dbReference type="GO" id="GO:0016491">
    <property type="term" value="F:oxidoreductase activity"/>
    <property type="evidence" value="ECO:0007669"/>
    <property type="project" value="UniProtKB-KW"/>
</dbReference>
<keyword evidence="6" id="KW-1185">Reference proteome</keyword>
<dbReference type="InterPro" id="IPR057326">
    <property type="entry name" value="KR_dom"/>
</dbReference>
<dbReference type="Gene3D" id="3.40.50.720">
    <property type="entry name" value="NAD(P)-binding Rossmann-like Domain"/>
    <property type="match status" value="1"/>
</dbReference>
<dbReference type="SUPFAM" id="SSF51735">
    <property type="entry name" value="NAD(P)-binding Rossmann-fold domains"/>
    <property type="match status" value="1"/>
</dbReference>
<dbReference type="PRINTS" id="PR00081">
    <property type="entry name" value="GDHRDH"/>
</dbReference>
<dbReference type="PRINTS" id="PR00080">
    <property type="entry name" value="SDRFAMILY"/>
</dbReference>
<dbReference type="InterPro" id="IPR020904">
    <property type="entry name" value="Sc_DH/Rdtase_CS"/>
</dbReference>
<evidence type="ECO:0000256" key="3">
    <source>
        <dbReference type="RuleBase" id="RU000363"/>
    </source>
</evidence>
<dbReference type="PROSITE" id="PS00061">
    <property type="entry name" value="ADH_SHORT"/>
    <property type="match status" value="1"/>
</dbReference>
<evidence type="ECO:0000259" key="4">
    <source>
        <dbReference type="SMART" id="SM00822"/>
    </source>
</evidence>
<dbReference type="EMBL" id="NEVK01000006">
    <property type="protein sequence ID" value="OZI18031.1"/>
    <property type="molecule type" value="Genomic_DNA"/>
</dbReference>
<feature type="domain" description="Ketoreductase" evidence="4">
    <location>
        <begin position="2"/>
        <end position="185"/>
    </location>
</feature>
<evidence type="ECO:0000256" key="2">
    <source>
        <dbReference type="ARBA" id="ARBA00023002"/>
    </source>
</evidence>
<accession>A0A261QZ87</accession>
<protein>
    <submittedName>
        <fullName evidence="5">Short-chain dehydrogenase</fullName>
    </submittedName>
</protein>
<evidence type="ECO:0000313" key="6">
    <source>
        <dbReference type="Proteomes" id="UP000216947"/>
    </source>
</evidence>
<dbReference type="GO" id="GO:0016020">
    <property type="term" value="C:membrane"/>
    <property type="evidence" value="ECO:0007669"/>
    <property type="project" value="TreeGrafter"/>
</dbReference>
<dbReference type="InterPro" id="IPR036291">
    <property type="entry name" value="NAD(P)-bd_dom_sf"/>
</dbReference>
<dbReference type="PANTHER" id="PTHR44196:SF1">
    <property type="entry name" value="DEHYDROGENASE_REDUCTASE SDR FAMILY MEMBER 7B"/>
    <property type="match status" value="1"/>
</dbReference>
<dbReference type="Pfam" id="PF00106">
    <property type="entry name" value="adh_short"/>
    <property type="match status" value="1"/>
</dbReference>
<comment type="similarity">
    <text evidence="1 3">Belongs to the short-chain dehydrogenases/reductases (SDR) family.</text>
</comment>
<evidence type="ECO:0000256" key="1">
    <source>
        <dbReference type="ARBA" id="ARBA00006484"/>
    </source>
</evidence>
<dbReference type="PANTHER" id="PTHR44196">
    <property type="entry name" value="DEHYDROGENASE/REDUCTASE SDR FAMILY MEMBER 7B"/>
    <property type="match status" value="1"/>
</dbReference>
<dbReference type="AlphaFoldDB" id="A0A261QZ87"/>
<comment type="caution">
    <text evidence="5">The sequence shown here is derived from an EMBL/GenBank/DDBJ whole genome shotgun (WGS) entry which is preliminary data.</text>
</comment>
<sequence>MTSVFITGASSGLGRALAERYAHAGARLGLVARRGELLGQLAASLPGQHHCYALDVRDRAALHAAAADFLARSQGRVDVVIASAGISAGTLTEHAEDFDVFKAIVDTNLLATVATFEPFVEPMRRAGAGRLVGIASVAGVRGLPGAGAYSASKSAVATYCESLRVELAGAGVKVVTIAPGYIKTAMTAQNPYSMPFLMDADKFAARARTAIERGVSYTVIPWQMGVVARLMRLLPNAVYDRAARNAPRKPRR</sequence>
<keyword evidence="2" id="KW-0560">Oxidoreductase</keyword>
<reference evidence="6" key="1">
    <citation type="submission" date="2017-05" db="EMBL/GenBank/DDBJ databases">
        <title>Complete and WGS of Bordetella genogroups.</title>
        <authorList>
            <person name="Spilker T."/>
            <person name="Lipuma J."/>
        </authorList>
    </citation>
    <scope>NUCLEOTIDE SEQUENCE [LARGE SCALE GENOMIC DNA]</scope>
    <source>
        <strain evidence="6">AU18089</strain>
    </source>
</reference>
<dbReference type="Proteomes" id="UP000216947">
    <property type="component" value="Unassembled WGS sequence"/>
</dbReference>